<dbReference type="EMBL" id="CM004396">
    <property type="protein sequence ID" value="KAG8644952.1"/>
    <property type="molecule type" value="Genomic_DNA"/>
</dbReference>
<accession>A0ACB7GXU2</accession>
<evidence type="ECO:0000313" key="1">
    <source>
        <dbReference type="EMBL" id="KAG8644952.1"/>
    </source>
</evidence>
<evidence type="ECO:0000313" key="2">
    <source>
        <dbReference type="Proteomes" id="UP000091857"/>
    </source>
</evidence>
<proteinExistence type="predicted"/>
<dbReference type="Proteomes" id="UP000091857">
    <property type="component" value="Chromosome 10"/>
</dbReference>
<gene>
    <name evidence="1" type="ORF">MANES_10G016915v8</name>
</gene>
<keyword evidence="2" id="KW-1185">Reference proteome</keyword>
<organism evidence="1 2">
    <name type="scientific">Manihot esculenta</name>
    <name type="common">Cassava</name>
    <name type="synonym">Jatropha manihot</name>
    <dbReference type="NCBI Taxonomy" id="3983"/>
    <lineage>
        <taxon>Eukaryota</taxon>
        <taxon>Viridiplantae</taxon>
        <taxon>Streptophyta</taxon>
        <taxon>Embryophyta</taxon>
        <taxon>Tracheophyta</taxon>
        <taxon>Spermatophyta</taxon>
        <taxon>Magnoliopsida</taxon>
        <taxon>eudicotyledons</taxon>
        <taxon>Gunneridae</taxon>
        <taxon>Pentapetalae</taxon>
        <taxon>rosids</taxon>
        <taxon>fabids</taxon>
        <taxon>Malpighiales</taxon>
        <taxon>Euphorbiaceae</taxon>
        <taxon>Crotonoideae</taxon>
        <taxon>Manihoteae</taxon>
        <taxon>Manihot</taxon>
    </lineage>
</organism>
<reference evidence="2" key="1">
    <citation type="journal article" date="2016" name="Nat. Biotechnol.">
        <title>Sequencing wild and cultivated cassava and related species reveals extensive interspecific hybridization and genetic diversity.</title>
        <authorList>
            <person name="Bredeson J.V."/>
            <person name="Lyons J.B."/>
            <person name="Prochnik S.E."/>
            <person name="Wu G.A."/>
            <person name="Ha C.M."/>
            <person name="Edsinger-Gonzales E."/>
            <person name="Grimwood J."/>
            <person name="Schmutz J."/>
            <person name="Rabbi I.Y."/>
            <person name="Egesi C."/>
            <person name="Nauluvula P."/>
            <person name="Lebot V."/>
            <person name="Ndunguru J."/>
            <person name="Mkamilo G."/>
            <person name="Bart R.S."/>
            <person name="Setter T.L."/>
            <person name="Gleadow R.M."/>
            <person name="Kulakow P."/>
            <person name="Ferguson M.E."/>
            <person name="Rounsley S."/>
            <person name="Rokhsar D.S."/>
        </authorList>
    </citation>
    <scope>NUCLEOTIDE SEQUENCE [LARGE SCALE GENOMIC DNA]</scope>
    <source>
        <strain evidence="2">cv. AM560-2</strain>
    </source>
</reference>
<comment type="caution">
    <text evidence="1">The sequence shown here is derived from an EMBL/GenBank/DDBJ whole genome shotgun (WGS) entry which is preliminary data.</text>
</comment>
<name>A0ACB7GXU2_MANES</name>
<sequence>MKRGMIAMLAEELASTVFIPLDRAFKHDLWLQFNNSLQRKSDIHEVASQVLGFSTIPRTLTSDITSTSKKISGCTLYFSKDVDGVLVAYRIPSKRLTRSMDGIIMDADF</sequence>
<protein>
    <submittedName>
        <fullName evidence="1">Uncharacterized protein</fullName>
    </submittedName>
</protein>